<gene>
    <name evidence="10" type="primary">LOC106805076</name>
</gene>
<feature type="transmembrane region" description="Helical" evidence="7">
    <location>
        <begin position="1274"/>
        <end position="1299"/>
    </location>
</feature>
<dbReference type="SUPFAM" id="SSF52540">
    <property type="entry name" value="P-loop containing nucleoside triphosphate hydrolases"/>
    <property type="match status" value="2"/>
</dbReference>
<feature type="transmembrane region" description="Helical" evidence="7">
    <location>
        <begin position="1311"/>
        <end position="1330"/>
    </location>
</feature>
<reference evidence="10" key="1">
    <citation type="submission" date="2025-08" db="UniProtKB">
        <authorList>
            <consortium name="RefSeq"/>
        </authorList>
    </citation>
    <scope>IDENTIFICATION</scope>
</reference>
<proteinExistence type="predicted"/>
<dbReference type="InterPro" id="IPR003439">
    <property type="entry name" value="ABC_transporter-like_ATP-bd"/>
</dbReference>
<keyword evidence="3" id="KW-0547">Nucleotide-binding</keyword>
<dbReference type="GeneID" id="106805076"/>
<dbReference type="Pfam" id="PF12698">
    <property type="entry name" value="ABC2_membrane_3"/>
    <property type="match status" value="2"/>
</dbReference>
<keyword evidence="4" id="KW-0067">ATP-binding</keyword>
<feature type="transmembrane region" description="Helical" evidence="7">
    <location>
        <begin position="1342"/>
        <end position="1364"/>
    </location>
</feature>
<dbReference type="Proteomes" id="UP000695022">
    <property type="component" value="Unplaced"/>
</dbReference>
<dbReference type="InterPro" id="IPR056264">
    <property type="entry name" value="R2_ABCA1-4-like"/>
</dbReference>
<evidence type="ECO:0000256" key="3">
    <source>
        <dbReference type="ARBA" id="ARBA00022741"/>
    </source>
</evidence>
<dbReference type="Gene3D" id="3.40.50.300">
    <property type="entry name" value="P-loop containing nucleotide triphosphate hydrolases"/>
    <property type="match status" value="2"/>
</dbReference>
<evidence type="ECO:0000256" key="7">
    <source>
        <dbReference type="SAM" id="Phobius"/>
    </source>
</evidence>
<keyword evidence="5 7" id="KW-1133">Transmembrane helix</keyword>
<dbReference type="InterPro" id="IPR017871">
    <property type="entry name" value="ABC_transporter-like_CS"/>
</dbReference>
<organism evidence="9 10">
    <name type="scientific">Priapulus caudatus</name>
    <name type="common">Priapulid worm</name>
    <dbReference type="NCBI Taxonomy" id="37621"/>
    <lineage>
        <taxon>Eukaryota</taxon>
        <taxon>Metazoa</taxon>
        <taxon>Ecdysozoa</taxon>
        <taxon>Scalidophora</taxon>
        <taxon>Priapulida</taxon>
        <taxon>Priapulimorpha</taxon>
        <taxon>Priapulimorphida</taxon>
        <taxon>Priapulidae</taxon>
        <taxon>Priapulus</taxon>
    </lineage>
</organism>
<sequence>MRLRTTVYVPFFLHFDQECTNPESLKHVEDAMQSSVAVYVTIRTERFADSPFCNDIFQSVEEQGAFARITWGQLKPMLRGKVLYTPNTPAVLRVLKEANLTFDALARVQTLATYYMDVIYPDLWEWLNSSATITMLRDAASSPVLAEALYQRWEIDLRAEMSVLSRFLNNGPRVFGDPDWRDLMELSFTVANLTNEILGCFELDKFEAVEDEEAVVLRGLELQKDSLLWAGLVFETTSADDATELPPHVTFKIRMDKERVDSTTSVQDKYWSMRPRSNPQTDMKYIFYGFSYLQDMVENGIVKVQTGAKDLVGAYVQQFPSPCYVDDKFMYAISGSLPMFMTLAWIYSVAMIVKNIVYEKEKRLKEVMKMMGLSNGQLWLSWFIDCFVVMFITVIVLVILFKYGGILEHSNPWVVLLFMTVFTVTTISFAFLVSTFFSKANLSAAAGGIIFYCIYLPYLFTFQWQEVMSSSQKSALNLLSNVAFGTGSYYLAQMEQKQEGAQWHNLWQSPIPGDNYNFAMCIIMLAVDGVIYAVLTWYIEAVFTGEYGVPRPFYFPLTKSYWCGTKPTVNQVVDDYTERDVEMDHDDAILRTGNGTSIEREPAHLKLGVSVRNLRKVYQRGQKPAVDGLSLNFYEGQITSFLGHNGAGKTTTMSILTGLYVPTSGTAFIHGHDIMTSMDDIRKSLGMCPQHNVLFDQLTVEEHIWFYGQLKGCSKERIEVEMGKIITDIGLPHKRHETSNHLSGGMQRKLSIAIAFVGGSKTVILDEPTAGVDPFARRSIWDLLVKYKKGRTVILSTHHMDEADLLGDRIAIISQGKLCCCGSSLFLKNVYGNGYYLTLAKAEKHHSTDGSGGGSEMGRSLTESTMALMIQLKRKMRLNPQPPAASYVIHHESMTTTIDDQLDASDKVVSGGELRRQQFSALYIKRFHNSMRSRKGFFCEIILPALFICMAMVFAVFTPGIGNQPELELTPWLYGPPNYVFYSNDAPGNVSSDRLERALLDPPGLGTRCMLDYSIPSKPCVPVNNSVFGQTILPADVMELLLNGNWTEENPSPACSCEETGFQECPAGAGGMPPPYMLADTTDYIQNMTGRNITDYLLMTYNEYETSRYGGFSFGVVNEAAVANTTQLAASIAQLAGFMSQVGNFSDEFWQQLTQTIEDLSTRDNTMVWFNNKGWAAMVAYTNSLSNLKLRANLNDSVDARQYGITAVNHPMNLTQDQLARKATNQEFTALSIAVCVIFAMSFIPASFVMFLIDERTSNAKHLQFVSGLNPTMYWVGNFTWDMCNYLISCILCIIIFVAFNQKAYVSADNIGALITILVLYGWSIIPMMYPLSFVFNTPSTAFVALSCVNLFLGVVSTCATFILQSLQEPDLDDINEILMRVFLLLPHYCLGRGLMDMASNQIMVDTFAKYGEYVWRNPFEWDFLGRNVAAMVGLGTLFFLFTICCEYRFWWKQKPVEIDAAMLDGEDVDVSRERSRVLNGQASDDALLLRNLTKICKTNKGNLTAVDRLCVGVPRGQCFGLLGVNGAGKTTTFKMLTGDVSVSGGNAYLNNYSILTDLKSVKHQTISPYCPQFERTHTLLTGREHLQLFARLRGIANDDLDQVVIEVVTVDQALGLSDYQDRPAGNYSGGNKRKLSTAIALIGDPPVIFLDEPTTGMDPKSRRFLWNCILSIVKNGRSVILTSHRFGGGYTLVVRIMGDAPDLGVMMQFVSTNFPGAILKEQHHNQLQYLLNTNSVSLAQLFHTMEAARGPYNIEDYSISQTTLDQVFVNFAKMQTDLLDKDTALLASQLSLVNGSCATVEAHPSSLASVPQGWEQDMLPHADADDADANVPDIVAF</sequence>
<evidence type="ECO:0000256" key="4">
    <source>
        <dbReference type="ARBA" id="ARBA00022840"/>
    </source>
</evidence>
<name>A0ABM1DQ20_PRICU</name>
<feature type="domain" description="ABC transporter" evidence="8">
    <location>
        <begin position="1488"/>
        <end position="1741"/>
    </location>
</feature>
<keyword evidence="2 7" id="KW-0812">Transmembrane</keyword>
<feature type="transmembrane region" description="Helical" evidence="7">
    <location>
        <begin position="516"/>
        <end position="539"/>
    </location>
</feature>
<feature type="transmembrane region" description="Helical" evidence="7">
    <location>
        <begin position="1228"/>
        <end position="1253"/>
    </location>
</feature>
<evidence type="ECO:0000256" key="2">
    <source>
        <dbReference type="ARBA" id="ARBA00022692"/>
    </source>
</evidence>
<dbReference type="SMART" id="SM00382">
    <property type="entry name" value="AAA"/>
    <property type="match status" value="2"/>
</dbReference>
<feature type="transmembrane region" description="Helical" evidence="7">
    <location>
        <begin position="413"/>
        <end position="433"/>
    </location>
</feature>
<dbReference type="InterPro" id="IPR003593">
    <property type="entry name" value="AAA+_ATPase"/>
</dbReference>
<dbReference type="CDD" id="cd03263">
    <property type="entry name" value="ABC_subfamily_A"/>
    <property type="match status" value="2"/>
</dbReference>
<keyword evidence="6 7" id="KW-0472">Membrane</keyword>
<accession>A0ABM1DQ20</accession>
<feature type="domain" description="ABC transporter" evidence="8">
    <location>
        <begin position="609"/>
        <end position="840"/>
    </location>
</feature>
<evidence type="ECO:0000256" key="5">
    <source>
        <dbReference type="ARBA" id="ARBA00022989"/>
    </source>
</evidence>
<keyword evidence="9" id="KW-1185">Reference proteome</keyword>
<feature type="transmembrane region" description="Helical" evidence="7">
    <location>
        <begin position="329"/>
        <end position="357"/>
    </location>
</feature>
<feature type="transmembrane region" description="Helical" evidence="7">
    <location>
        <begin position="1424"/>
        <end position="1445"/>
    </location>
</feature>
<evidence type="ECO:0000313" key="9">
    <source>
        <dbReference type="Proteomes" id="UP000695022"/>
    </source>
</evidence>
<dbReference type="RefSeq" id="XP_014662041.1">
    <property type="nucleotide sequence ID" value="XM_014806555.1"/>
</dbReference>
<feature type="transmembrane region" description="Helical" evidence="7">
    <location>
        <begin position="378"/>
        <end position="401"/>
    </location>
</feature>
<feature type="transmembrane region" description="Helical" evidence="7">
    <location>
        <begin position="440"/>
        <end position="460"/>
    </location>
</feature>
<protein>
    <submittedName>
        <fullName evidence="10">LOW QUALITY PROTEIN: ATP-binding cassette sub-family A member 1-like</fullName>
    </submittedName>
</protein>
<dbReference type="PANTHER" id="PTHR19229">
    <property type="entry name" value="ATP-BINDING CASSETTE TRANSPORTER SUBFAMILY A ABCA"/>
    <property type="match status" value="1"/>
</dbReference>
<dbReference type="PROSITE" id="PS50893">
    <property type="entry name" value="ABC_TRANSPORTER_2"/>
    <property type="match status" value="2"/>
</dbReference>
<evidence type="ECO:0000256" key="1">
    <source>
        <dbReference type="ARBA" id="ARBA00004141"/>
    </source>
</evidence>
<dbReference type="Pfam" id="PF23321">
    <property type="entry name" value="R1_ABCA1"/>
    <property type="match status" value="1"/>
</dbReference>
<dbReference type="PROSITE" id="PS00211">
    <property type="entry name" value="ABC_TRANSPORTER_1"/>
    <property type="match status" value="1"/>
</dbReference>
<evidence type="ECO:0000256" key="6">
    <source>
        <dbReference type="ARBA" id="ARBA00023136"/>
    </source>
</evidence>
<dbReference type="Pfam" id="PF00005">
    <property type="entry name" value="ABC_tran"/>
    <property type="match status" value="2"/>
</dbReference>
<dbReference type="PANTHER" id="PTHR19229:SF185">
    <property type="entry name" value="ABC TRANSPORTER DOMAIN-CONTAINING PROTEIN"/>
    <property type="match status" value="1"/>
</dbReference>
<dbReference type="InterPro" id="IPR027417">
    <property type="entry name" value="P-loop_NTPase"/>
</dbReference>
<feature type="transmembrane region" description="Helical" evidence="7">
    <location>
        <begin position="936"/>
        <end position="957"/>
    </location>
</feature>
<evidence type="ECO:0000313" key="10">
    <source>
        <dbReference type="RefSeq" id="XP_014662041.1"/>
    </source>
</evidence>
<evidence type="ECO:0000259" key="8">
    <source>
        <dbReference type="PROSITE" id="PS50893"/>
    </source>
</evidence>
<comment type="subcellular location">
    <subcellularLocation>
        <location evidence="1">Membrane</location>
        <topology evidence="1">Multi-pass membrane protein</topology>
    </subcellularLocation>
</comment>
<dbReference type="InterPro" id="IPR026082">
    <property type="entry name" value="ABCA"/>
</dbReference>
<dbReference type="InterPro" id="IPR013525">
    <property type="entry name" value="ABC2_TM"/>
</dbReference>